<feature type="region of interest" description="Disordered" evidence="1">
    <location>
        <begin position="146"/>
        <end position="166"/>
    </location>
</feature>
<feature type="region of interest" description="Disordered" evidence="1">
    <location>
        <begin position="119"/>
        <end position="138"/>
    </location>
</feature>
<sequence length="215" mass="23765">MSDSHVSKAQNLARIRNNQRRSRARRKEYLQELEAKLHSCEQLGIEASCEIQSAARKVLEENRKLRALLRERAVPEAEILAVMCSSSETPFENLSAAPSLNNMLERKIACNVSCGVDSPPPSMHSSSSLTTRTPSVPPITIPQQRAVTLNTDSPSPRSIVSSTGGPPGYAINPFLHSSMTPAMEIKPKSHMPHCNYQYEQHANNSWAYSDPRSGK</sequence>
<dbReference type="AlphaFoldDB" id="A0A6G1JTF1"/>
<proteinExistence type="predicted"/>
<dbReference type="PANTHER" id="PTHR42070:SF1">
    <property type="entry name" value="FILAMENT ASSOCIATED PROTEIN, PUTATIVE (AFU_ORTHOLOGUE AFUA_8G06630)-RELATED"/>
    <property type="match status" value="1"/>
</dbReference>
<feature type="compositionally biased region" description="Polar residues" evidence="1">
    <location>
        <begin position="146"/>
        <end position="164"/>
    </location>
</feature>
<keyword evidence="3" id="KW-1185">Reference proteome</keyword>
<name>A0A6G1JTF1_9PLEO</name>
<evidence type="ECO:0000313" key="2">
    <source>
        <dbReference type="EMBL" id="KAF2703562.1"/>
    </source>
</evidence>
<dbReference type="Proteomes" id="UP000799428">
    <property type="component" value="Unassembled WGS sequence"/>
</dbReference>
<protein>
    <recommendedName>
        <fullName evidence="4">BZIP domain-containing protein</fullName>
    </recommendedName>
</protein>
<feature type="region of interest" description="Disordered" evidence="1">
    <location>
        <begin position="1"/>
        <end position="23"/>
    </location>
</feature>
<evidence type="ECO:0000256" key="1">
    <source>
        <dbReference type="SAM" id="MobiDB-lite"/>
    </source>
</evidence>
<reference evidence="2" key="1">
    <citation type="journal article" date="2020" name="Stud. Mycol.">
        <title>101 Dothideomycetes genomes: a test case for predicting lifestyles and emergence of pathogens.</title>
        <authorList>
            <person name="Haridas S."/>
            <person name="Albert R."/>
            <person name="Binder M."/>
            <person name="Bloem J."/>
            <person name="Labutti K."/>
            <person name="Salamov A."/>
            <person name="Andreopoulos B."/>
            <person name="Baker S."/>
            <person name="Barry K."/>
            <person name="Bills G."/>
            <person name="Bluhm B."/>
            <person name="Cannon C."/>
            <person name="Castanera R."/>
            <person name="Culley D."/>
            <person name="Daum C."/>
            <person name="Ezra D."/>
            <person name="Gonzalez J."/>
            <person name="Henrissat B."/>
            <person name="Kuo A."/>
            <person name="Liang C."/>
            <person name="Lipzen A."/>
            <person name="Lutzoni F."/>
            <person name="Magnuson J."/>
            <person name="Mondo S."/>
            <person name="Nolan M."/>
            <person name="Ohm R."/>
            <person name="Pangilinan J."/>
            <person name="Park H.-J."/>
            <person name="Ramirez L."/>
            <person name="Alfaro M."/>
            <person name="Sun H."/>
            <person name="Tritt A."/>
            <person name="Yoshinaga Y."/>
            <person name="Zwiers L.-H."/>
            <person name="Turgeon B."/>
            <person name="Goodwin S."/>
            <person name="Spatafora J."/>
            <person name="Crous P."/>
            <person name="Grigoriev I."/>
        </authorList>
    </citation>
    <scope>NUCLEOTIDE SEQUENCE</scope>
    <source>
        <strain evidence="2">CBS 279.74</strain>
    </source>
</reference>
<dbReference type="CDD" id="cd14688">
    <property type="entry name" value="bZIP_YAP"/>
    <property type="match status" value="1"/>
</dbReference>
<dbReference type="PANTHER" id="PTHR42070">
    <property type="entry name" value="FILAMENT ASSOCIATED PROTEIN, PUTATIVE (AFU_ORTHOLOGUE AFUA_8G06630)-RELATED"/>
    <property type="match status" value="1"/>
</dbReference>
<gene>
    <name evidence="2" type="ORF">K504DRAFT_463295</name>
</gene>
<accession>A0A6G1JTF1</accession>
<dbReference type="OrthoDB" id="4505928at2759"/>
<feature type="compositionally biased region" description="Polar residues" evidence="1">
    <location>
        <begin position="1"/>
        <end position="10"/>
    </location>
</feature>
<organism evidence="2 3">
    <name type="scientific">Pleomassaria siparia CBS 279.74</name>
    <dbReference type="NCBI Taxonomy" id="1314801"/>
    <lineage>
        <taxon>Eukaryota</taxon>
        <taxon>Fungi</taxon>
        <taxon>Dikarya</taxon>
        <taxon>Ascomycota</taxon>
        <taxon>Pezizomycotina</taxon>
        <taxon>Dothideomycetes</taxon>
        <taxon>Pleosporomycetidae</taxon>
        <taxon>Pleosporales</taxon>
        <taxon>Pleomassariaceae</taxon>
        <taxon>Pleomassaria</taxon>
    </lineage>
</organism>
<evidence type="ECO:0000313" key="3">
    <source>
        <dbReference type="Proteomes" id="UP000799428"/>
    </source>
</evidence>
<dbReference type="EMBL" id="MU005786">
    <property type="protein sequence ID" value="KAF2703562.1"/>
    <property type="molecule type" value="Genomic_DNA"/>
</dbReference>
<evidence type="ECO:0008006" key="4">
    <source>
        <dbReference type="Google" id="ProtNLM"/>
    </source>
</evidence>